<evidence type="ECO:0000256" key="3">
    <source>
        <dbReference type="ARBA" id="ARBA00023054"/>
    </source>
</evidence>
<organism evidence="7 8">
    <name type="scientific">Torulaspora globosa</name>
    <dbReference type="NCBI Taxonomy" id="48254"/>
    <lineage>
        <taxon>Eukaryota</taxon>
        <taxon>Fungi</taxon>
        <taxon>Dikarya</taxon>
        <taxon>Ascomycota</taxon>
        <taxon>Saccharomycotina</taxon>
        <taxon>Saccharomycetes</taxon>
        <taxon>Saccharomycetales</taxon>
        <taxon>Saccharomycetaceae</taxon>
        <taxon>Torulaspora</taxon>
    </lineage>
</organism>
<dbReference type="PANTHER" id="PTHR14577:SF0">
    <property type="entry name" value="NUCLEOLAR PROTEIN 12"/>
    <property type="match status" value="1"/>
</dbReference>
<feature type="coiled-coil region" evidence="5">
    <location>
        <begin position="51"/>
        <end position="85"/>
    </location>
</feature>
<keyword evidence="3 5" id="KW-0175">Coiled coil</keyword>
<evidence type="ECO:0000313" key="7">
    <source>
        <dbReference type="EMBL" id="QLQ78282.1"/>
    </source>
</evidence>
<sequence length="225" mass="26431">MGIGRSNRQILSQGKKYAEKKQKKFGTDEVSFDKDSRLEYLTGFHKRKLQRQKKAKEFIKEQERLNKIEERKNIRDERKRQLDERLRNFKQGLELGSDADDNEDSEGDDEEDEAEEWNGFESDSEETAVKPILKTVYSDNSSVSVETLEPNDNFAYLAKVNNVNLNESDKVLKQSIVRAGKYAKFLGMADKDTEKTKQKKKKFRYLTKTERKKNQYKANANKRRK</sequence>
<dbReference type="OrthoDB" id="551633at2759"/>
<keyword evidence="8" id="KW-1185">Reference proteome</keyword>
<feature type="compositionally biased region" description="Basic residues" evidence="6">
    <location>
        <begin position="197"/>
        <end position="206"/>
    </location>
</feature>
<dbReference type="EMBL" id="CP059267">
    <property type="protein sequence ID" value="QLQ78282.1"/>
    <property type="molecule type" value="Genomic_DNA"/>
</dbReference>
<feature type="region of interest" description="Disordered" evidence="6">
    <location>
        <begin position="191"/>
        <end position="225"/>
    </location>
</feature>
<reference evidence="7 8" key="1">
    <citation type="submission" date="2020-06" db="EMBL/GenBank/DDBJ databases">
        <title>The yeast mating-type switching endonuclease HO is a domesticated member of an unorthodox homing genetic element family.</title>
        <authorList>
            <person name="Coughlan A.Y."/>
            <person name="Lombardi L."/>
            <person name="Braun-Galleani S."/>
            <person name="Martos A.R."/>
            <person name="Galeote V."/>
            <person name="Bigey F."/>
            <person name="Dequin S."/>
            <person name="Byrne K.P."/>
            <person name="Wolfe K.H."/>
        </authorList>
    </citation>
    <scope>NUCLEOTIDE SEQUENCE [LARGE SCALE GENOMIC DNA]</scope>
    <source>
        <strain evidence="7 8">CBS2947</strain>
    </source>
</reference>
<evidence type="ECO:0000256" key="4">
    <source>
        <dbReference type="ARBA" id="ARBA00023242"/>
    </source>
</evidence>
<name>A0A7H9HPP6_9SACH</name>
<feature type="compositionally biased region" description="Polar residues" evidence="6">
    <location>
        <begin position="1"/>
        <end position="12"/>
    </location>
</feature>
<proteinExistence type="inferred from homology"/>
<evidence type="ECO:0000256" key="2">
    <source>
        <dbReference type="ARBA" id="ARBA00007175"/>
    </source>
</evidence>
<dbReference type="InterPro" id="IPR019186">
    <property type="entry name" value="Nucleolar_protein_12"/>
</dbReference>
<keyword evidence="4" id="KW-0539">Nucleus</keyword>
<comment type="similarity">
    <text evidence="2">Belongs to the RRP17 family.</text>
</comment>
<evidence type="ECO:0000256" key="5">
    <source>
        <dbReference type="SAM" id="Coils"/>
    </source>
</evidence>
<evidence type="ECO:0000256" key="1">
    <source>
        <dbReference type="ARBA" id="ARBA00004604"/>
    </source>
</evidence>
<accession>A0A7H9HPP6</accession>
<dbReference type="GO" id="GO:0005730">
    <property type="term" value="C:nucleolus"/>
    <property type="evidence" value="ECO:0007669"/>
    <property type="project" value="UniProtKB-SubCell"/>
</dbReference>
<dbReference type="PANTHER" id="PTHR14577">
    <property type="entry name" value="NUCLEOLAR PROTEIN 12"/>
    <property type="match status" value="1"/>
</dbReference>
<feature type="region of interest" description="Disordered" evidence="6">
    <location>
        <begin position="89"/>
        <end position="126"/>
    </location>
</feature>
<dbReference type="Pfam" id="PF09805">
    <property type="entry name" value="Nop25"/>
    <property type="match status" value="1"/>
</dbReference>
<dbReference type="GO" id="GO:0019843">
    <property type="term" value="F:rRNA binding"/>
    <property type="evidence" value="ECO:0007669"/>
    <property type="project" value="TreeGrafter"/>
</dbReference>
<protein>
    <recommendedName>
        <fullName evidence="9">Ribosomal RNA-processing protein 17</fullName>
    </recommendedName>
</protein>
<evidence type="ECO:0000313" key="8">
    <source>
        <dbReference type="Proteomes" id="UP000510647"/>
    </source>
</evidence>
<feature type="compositionally biased region" description="Basic residues" evidence="6">
    <location>
        <begin position="214"/>
        <end position="225"/>
    </location>
</feature>
<dbReference type="Proteomes" id="UP000510647">
    <property type="component" value="Chromosome 1"/>
</dbReference>
<dbReference type="AlphaFoldDB" id="A0A7H9HPP6"/>
<gene>
    <name evidence="7" type="ORF">HG537_0A05290</name>
</gene>
<feature type="compositionally biased region" description="Basic and acidic residues" evidence="6">
    <location>
        <begin position="16"/>
        <end position="28"/>
    </location>
</feature>
<comment type="subcellular location">
    <subcellularLocation>
        <location evidence="1">Nucleus</location>
        <location evidence="1">Nucleolus</location>
    </subcellularLocation>
</comment>
<evidence type="ECO:0008006" key="9">
    <source>
        <dbReference type="Google" id="ProtNLM"/>
    </source>
</evidence>
<evidence type="ECO:0000256" key="6">
    <source>
        <dbReference type="SAM" id="MobiDB-lite"/>
    </source>
</evidence>
<feature type="region of interest" description="Disordered" evidence="6">
    <location>
        <begin position="1"/>
        <end position="28"/>
    </location>
</feature>
<feature type="compositionally biased region" description="Acidic residues" evidence="6">
    <location>
        <begin position="97"/>
        <end position="126"/>
    </location>
</feature>